<reference evidence="9 10" key="1">
    <citation type="submission" date="2016-10" db="EMBL/GenBank/DDBJ databases">
        <authorList>
            <person name="Varghese N."/>
            <person name="Submissions S."/>
        </authorList>
    </citation>
    <scope>NUCLEOTIDE SEQUENCE [LARGE SCALE GENOMIC DNA]</scope>
    <source>
        <strain evidence="8 9">NFIX06</strain>
        <strain evidence="7 10">NFIX08</strain>
    </source>
</reference>
<name>A0AAX2ENS2_9ENTR</name>
<feature type="transmembrane region" description="Helical" evidence="6">
    <location>
        <begin position="6"/>
        <end position="29"/>
    </location>
</feature>
<dbReference type="Pfam" id="PF01810">
    <property type="entry name" value="LysE"/>
    <property type="match status" value="1"/>
</dbReference>
<dbReference type="Proteomes" id="UP000198760">
    <property type="component" value="Unassembled WGS sequence"/>
</dbReference>
<dbReference type="Proteomes" id="UP000199173">
    <property type="component" value="Unassembled WGS sequence"/>
</dbReference>
<dbReference type="EMBL" id="FOYJ01000002">
    <property type="protein sequence ID" value="SFR02734.1"/>
    <property type="molecule type" value="Genomic_DNA"/>
</dbReference>
<dbReference type="AlphaFoldDB" id="A0AAX2ENS2"/>
<dbReference type="PANTHER" id="PTHR30086:SF19">
    <property type="entry name" value="THREONINE EFFLUX PROTEIN"/>
    <property type="match status" value="1"/>
</dbReference>
<accession>A0AAX2ENS2</accession>
<dbReference type="KEGG" id="krd:A3780_10205"/>
<evidence type="ECO:0000313" key="9">
    <source>
        <dbReference type="Proteomes" id="UP000198760"/>
    </source>
</evidence>
<keyword evidence="9" id="KW-1185">Reference proteome</keyword>
<dbReference type="GeneID" id="66392792"/>
<evidence type="ECO:0000256" key="4">
    <source>
        <dbReference type="ARBA" id="ARBA00022989"/>
    </source>
</evidence>
<keyword evidence="2" id="KW-1003">Cell membrane</keyword>
<dbReference type="PANTHER" id="PTHR30086">
    <property type="entry name" value="ARGININE EXPORTER PROTEIN ARGO"/>
    <property type="match status" value="1"/>
</dbReference>
<evidence type="ECO:0000256" key="2">
    <source>
        <dbReference type="ARBA" id="ARBA00022475"/>
    </source>
</evidence>
<dbReference type="RefSeq" id="WP_035885805.1">
    <property type="nucleotide sequence ID" value="NZ_CABVLS010000011.1"/>
</dbReference>
<organism evidence="7 10">
    <name type="scientific">Kosakonia radicincitans</name>
    <dbReference type="NCBI Taxonomy" id="283686"/>
    <lineage>
        <taxon>Bacteria</taxon>
        <taxon>Pseudomonadati</taxon>
        <taxon>Pseudomonadota</taxon>
        <taxon>Gammaproteobacteria</taxon>
        <taxon>Enterobacterales</taxon>
        <taxon>Enterobacteriaceae</taxon>
        <taxon>Kosakonia</taxon>
    </lineage>
</organism>
<comment type="caution">
    <text evidence="7">The sequence shown here is derived from an EMBL/GenBank/DDBJ whole genome shotgun (WGS) entry which is preliminary data.</text>
</comment>
<protein>
    <submittedName>
        <fullName evidence="7">Threonine/homoserine/homoserine lactone efflux protein</fullName>
    </submittedName>
</protein>
<evidence type="ECO:0000256" key="6">
    <source>
        <dbReference type="SAM" id="Phobius"/>
    </source>
</evidence>
<feature type="transmembrane region" description="Helical" evidence="6">
    <location>
        <begin position="72"/>
        <end position="89"/>
    </location>
</feature>
<proteinExistence type="predicted"/>
<feature type="transmembrane region" description="Helical" evidence="6">
    <location>
        <begin position="116"/>
        <end position="141"/>
    </location>
</feature>
<comment type="subcellular location">
    <subcellularLocation>
        <location evidence="1">Cell membrane</location>
        <topology evidence="1">Multi-pass membrane protein</topology>
    </subcellularLocation>
</comment>
<feature type="transmembrane region" description="Helical" evidence="6">
    <location>
        <begin position="153"/>
        <end position="176"/>
    </location>
</feature>
<dbReference type="GO" id="GO:0005886">
    <property type="term" value="C:plasma membrane"/>
    <property type="evidence" value="ECO:0007669"/>
    <property type="project" value="UniProtKB-SubCell"/>
</dbReference>
<keyword evidence="3 6" id="KW-0812">Transmembrane</keyword>
<feature type="transmembrane region" description="Helical" evidence="6">
    <location>
        <begin position="41"/>
        <end position="66"/>
    </location>
</feature>
<dbReference type="EMBL" id="FPAV01000002">
    <property type="protein sequence ID" value="SFT60233.1"/>
    <property type="molecule type" value="Genomic_DNA"/>
</dbReference>
<gene>
    <name evidence="8" type="ORF">SAMN03159428_01315</name>
    <name evidence="7" type="ORF">SAMN03159514_01029</name>
</gene>
<evidence type="ECO:0000313" key="7">
    <source>
        <dbReference type="EMBL" id="SFR02734.1"/>
    </source>
</evidence>
<dbReference type="GO" id="GO:0015171">
    <property type="term" value="F:amino acid transmembrane transporter activity"/>
    <property type="evidence" value="ECO:0007669"/>
    <property type="project" value="TreeGrafter"/>
</dbReference>
<evidence type="ECO:0000313" key="10">
    <source>
        <dbReference type="Proteomes" id="UP000199173"/>
    </source>
</evidence>
<keyword evidence="4 6" id="KW-1133">Transmembrane helix</keyword>
<evidence type="ECO:0000256" key="1">
    <source>
        <dbReference type="ARBA" id="ARBA00004651"/>
    </source>
</evidence>
<sequence length="211" mass="22174">MQHLPEIIGIATALAAGAASPGPSFVMVARTSASMGRLNGLLAALGMGVGGLIFATASLLGLHGVLLAVPSLYLLLKVGGGLYLAYLGFRIWRGARTPLVAEVQLHDRSIPLSSRFLFLGLTTQLSNPKTAIVYASVFAAFLPPDSALSFKVVIALLVFLIEASWYALVAIVLSASKPRNLYLRGKAWFDRAAGGVMMALGIKLVTSYEGT</sequence>
<evidence type="ECO:0000313" key="8">
    <source>
        <dbReference type="EMBL" id="SFT60233.1"/>
    </source>
</evidence>
<evidence type="ECO:0000256" key="5">
    <source>
        <dbReference type="ARBA" id="ARBA00023136"/>
    </source>
</evidence>
<dbReference type="InterPro" id="IPR001123">
    <property type="entry name" value="LeuE-type"/>
</dbReference>
<keyword evidence="5 6" id="KW-0472">Membrane</keyword>
<evidence type="ECO:0000256" key="3">
    <source>
        <dbReference type="ARBA" id="ARBA00022692"/>
    </source>
</evidence>